<sequence length="147" mass="16748">MTMAIAVQNRQRMVRINTPHVKRQLLRVMTYLGCQDQELSVVFADDRLLHDLNRTYRDKDRPTNVLAFPQEPIDTAGPTAGLLGDVVVSLLTAEREAQTLEQPLETRVVYLLIHGLLHLLGYDHEQSDAARQRMEALEQELLAYLTA</sequence>
<keyword evidence="6 7" id="KW-0862">Zinc</keyword>
<feature type="binding site" evidence="7">
    <location>
        <position position="124"/>
    </location>
    <ligand>
        <name>Zn(2+)</name>
        <dbReference type="ChEBI" id="CHEBI:29105"/>
        <note>catalytic</note>
    </ligand>
</feature>
<comment type="cofactor">
    <cofactor evidence="7">
        <name>Zn(2+)</name>
        <dbReference type="ChEBI" id="CHEBI:29105"/>
    </cofactor>
    <text evidence="7">Binds 1 zinc ion.</text>
</comment>
<dbReference type="GO" id="GO:0005737">
    <property type="term" value="C:cytoplasm"/>
    <property type="evidence" value="ECO:0007669"/>
    <property type="project" value="UniProtKB-SubCell"/>
</dbReference>
<evidence type="ECO:0000256" key="3">
    <source>
        <dbReference type="ARBA" id="ARBA00022723"/>
    </source>
</evidence>
<dbReference type="AlphaFoldDB" id="W4LR89"/>
<gene>
    <name evidence="7" type="primary">ybeY</name>
    <name evidence="8" type="ORF">ETSY1_11405</name>
</gene>
<dbReference type="Gene3D" id="3.40.390.30">
    <property type="entry name" value="Metalloproteases ('zincins'), catalytic domain"/>
    <property type="match status" value="1"/>
</dbReference>
<feature type="binding site" evidence="7">
    <location>
        <position position="114"/>
    </location>
    <ligand>
        <name>Zn(2+)</name>
        <dbReference type="ChEBI" id="CHEBI:29105"/>
        <note>catalytic</note>
    </ligand>
</feature>
<evidence type="ECO:0000256" key="2">
    <source>
        <dbReference type="ARBA" id="ARBA00022722"/>
    </source>
</evidence>
<reference evidence="8 9" key="1">
    <citation type="journal article" date="2014" name="Nature">
        <title>An environmental bacterial taxon with a large and distinct metabolic repertoire.</title>
        <authorList>
            <person name="Wilson M.C."/>
            <person name="Mori T."/>
            <person name="Ruckert C."/>
            <person name="Uria A.R."/>
            <person name="Helf M.J."/>
            <person name="Takada K."/>
            <person name="Gernert C."/>
            <person name="Steffens U.A."/>
            <person name="Heycke N."/>
            <person name="Schmitt S."/>
            <person name="Rinke C."/>
            <person name="Helfrich E.J."/>
            <person name="Brachmann A.O."/>
            <person name="Gurgui C."/>
            <person name="Wakimoto T."/>
            <person name="Kracht M."/>
            <person name="Crusemann M."/>
            <person name="Hentschel U."/>
            <person name="Abe I."/>
            <person name="Matsunaga S."/>
            <person name="Kalinowski J."/>
            <person name="Takeyama H."/>
            <person name="Piel J."/>
        </authorList>
    </citation>
    <scope>NUCLEOTIDE SEQUENCE [LARGE SCALE GENOMIC DNA]</scope>
    <source>
        <strain evidence="9">TSY1</strain>
    </source>
</reference>
<dbReference type="Proteomes" id="UP000019141">
    <property type="component" value="Unassembled WGS sequence"/>
</dbReference>
<dbReference type="PANTHER" id="PTHR46986:SF1">
    <property type="entry name" value="ENDORIBONUCLEASE YBEY, CHLOROPLASTIC"/>
    <property type="match status" value="1"/>
</dbReference>
<dbReference type="SUPFAM" id="SSF55486">
    <property type="entry name" value="Metalloproteases ('zincins'), catalytic domain"/>
    <property type="match status" value="1"/>
</dbReference>
<comment type="subcellular location">
    <subcellularLocation>
        <location evidence="7">Cytoplasm</location>
    </subcellularLocation>
</comment>
<dbReference type="EMBL" id="AZHW01000346">
    <property type="protein sequence ID" value="ETX00385.1"/>
    <property type="molecule type" value="Genomic_DNA"/>
</dbReference>
<name>W4LR89_ENTF1</name>
<proteinExistence type="inferred from homology"/>
<comment type="caution">
    <text evidence="8">The sequence shown here is derived from an EMBL/GenBank/DDBJ whole genome shotgun (WGS) entry which is preliminary data.</text>
</comment>
<comment type="similarity">
    <text evidence="1 7">Belongs to the endoribonuclease YbeY family.</text>
</comment>
<keyword evidence="9" id="KW-1185">Reference proteome</keyword>
<dbReference type="InterPro" id="IPR002036">
    <property type="entry name" value="YbeY"/>
</dbReference>
<protein>
    <recommendedName>
        <fullName evidence="7">Endoribonuclease YbeY</fullName>
        <ecNumber evidence="7">3.1.-.-</ecNumber>
    </recommendedName>
</protein>
<evidence type="ECO:0000313" key="9">
    <source>
        <dbReference type="Proteomes" id="UP000019141"/>
    </source>
</evidence>
<dbReference type="GO" id="GO:0004521">
    <property type="term" value="F:RNA endonuclease activity"/>
    <property type="evidence" value="ECO:0007669"/>
    <property type="project" value="UniProtKB-UniRule"/>
</dbReference>
<feature type="binding site" evidence="7">
    <location>
        <position position="118"/>
    </location>
    <ligand>
        <name>Zn(2+)</name>
        <dbReference type="ChEBI" id="CHEBI:29105"/>
        <note>catalytic</note>
    </ligand>
</feature>
<evidence type="ECO:0000256" key="6">
    <source>
        <dbReference type="ARBA" id="ARBA00022833"/>
    </source>
</evidence>
<dbReference type="PATRIC" id="fig|1429438.4.peg.2307"/>
<evidence type="ECO:0000256" key="1">
    <source>
        <dbReference type="ARBA" id="ARBA00010875"/>
    </source>
</evidence>
<keyword evidence="2 7" id="KW-0540">Nuclease</keyword>
<keyword evidence="7" id="KW-0963">Cytoplasm</keyword>
<dbReference type="Pfam" id="PF02130">
    <property type="entry name" value="YbeY"/>
    <property type="match status" value="1"/>
</dbReference>
<dbReference type="InterPro" id="IPR020549">
    <property type="entry name" value="YbeY_CS"/>
</dbReference>
<dbReference type="PANTHER" id="PTHR46986">
    <property type="entry name" value="ENDORIBONUCLEASE YBEY, CHLOROPLASTIC"/>
    <property type="match status" value="1"/>
</dbReference>
<keyword evidence="4 7" id="KW-0255">Endonuclease</keyword>
<evidence type="ECO:0000256" key="7">
    <source>
        <dbReference type="HAMAP-Rule" id="MF_00009"/>
    </source>
</evidence>
<keyword evidence="5 7" id="KW-0378">Hydrolase</keyword>
<evidence type="ECO:0000256" key="5">
    <source>
        <dbReference type="ARBA" id="ARBA00022801"/>
    </source>
</evidence>
<dbReference type="InterPro" id="IPR023091">
    <property type="entry name" value="MetalPrtase_cat_dom_sf_prd"/>
</dbReference>
<dbReference type="GO" id="GO:0008270">
    <property type="term" value="F:zinc ion binding"/>
    <property type="evidence" value="ECO:0007669"/>
    <property type="project" value="UniProtKB-UniRule"/>
</dbReference>
<keyword evidence="7" id="KW-0690">Ribosome biogenesis</keyword>
<evidence type="ECO:0000313" key="8">
    <source>
        <dbReference type="EMBL" id="ETX00385.1"/>
    </source>
</evidence>
<dbReference type="HAMAP" id="MF_00009">
    <property type="entry name" value="Endoribonucl_YbeY"/>
    <property type="match status" value="1"/>
</dbReference>
<dbReference type="GO" id="GO:0006364">
    <property type="term" value="P:rRNA processing"/>
    <property type="evidence" value="ECO:0007669"/>
    <property type="project" value="UniProtKB-UniRule"/>
</dbReference>
<keyword evidence="3 7" id="KW-0479">Metal-binding</keyword>
<organism evidence="8 9">
    <name type="scientific">Entotheonella factor</name>
    <dbReference type="NCBI Taxonomy" id="1429438"/>
    <lineage>
        <taxon>Bacteria</taxon>
        <taxon>Pseudomonadati</taxon>
        <taxon>Nitrospinota/Tectimicrobiota group</taxon>
        <taxon>Candidatus Tectimicrobiota</taxon>
        <taxon>Candidatus Entotheonellia</taxon>
        <taxon>Candidatus Entotheonellales</taxon>
        <taxon>Candidatus Entotheonellaceae</taxon>
        <taxon>Candidatus Entotheonella</taxon>
    </lineage>
</organism>
<dbReference type="EC" id="3.1.-.-" evidence="7"/>
<dbReference type="PROSITE" id="PS01306">
    <property type="entry name" value="UPF0054"/>
    <property type="match status" value="1"/>
</dbReference>
<dbReference type="NCBIfam" id="TIGR00043">
    <property type="entry name" value="rRNA maturation RNase YbeY"/>
    <property type="match status" value="1"/>
</dbReference>
<accession>W4LR89</accession>
<dbReference type="GO" id="GO:0004222">
    <property type="term" value="F:metalloendopeptidase activity"/>
    <property type="evidence" value="ECO:0007669"/>
    <property type="project" value="InterPro"/>
</dbReference>
<evidence type="ECO:0000256" key="4">
    <source>
        <dbReference type="ARBA" id="ARBA00022759"/>
    </source>
</evidence>
<comment type="function">
    <text evidence="7">Single strand-specific metallo-endoribonuclease involved in late-stage 70S ribosome quality control and in maturation of the 3' terminus of the 16S rRNA.</text>
</comment>
<dbReference type="HOGENOM" id="CLU_106710_3_3_7"/>
<keyword evidence="7" id="KW-0698">rRNA processing</keyword>